<dbReference type="OrthoDB" id="5212574at2759"/>
<dbReference type="OMA" id="FNFWAVF"/>
<comment type="similarity">
    <text evidence="2">Belongs to the major facilitator superfamily. Monocarboxylate porter (TC 2.A.1.13) family.</text>
</comment>
<dbReference type="GeneID" id="19274231"/>
<feature type="transmembrane region" description="Helical" evidence="3">
    <location>
        <begin position="192"/>
        <end position="211"/>
    </location>
</feature>
<feature type="transmembrane region" description="Helical" evidence="3">
    <location>
        <begin position="393"/>
        <end position="416"/>
    </location>
</feature>
<dbReference type="InterPro" id="IPR050327">
    <property type="entry name" value="Proton-linked_MCT"/>
</dbReference>
<accession>W3WZU3</accession>
<feature type="transmembrane region" description="Helical" evidence="3">
    <location>
        <begin position="223"/>
        <end position="245"/>
    </location>
</feature>
<dbReference type="GO" id="GO:0022857">
    <property type="term" value="F:transmembrane transporter activity"/>
    <property type="evidence" value="ECO:0007669"/>
    <property type="project" value="InterPro"/>
</dbReference>
<dbReference type="KEGG" id="pfy:PFICI_09218"/>
<name>W3WZU3_PESFW</name>
<feature type="transmembrane region" description="Helical" evidence="3">
    <location>
        <begin position="356"/>
        <end position="381"/>
    </location>
</feature>
<evidence type="ECO:0000313" key="6">
    <source>
        <dbReference type="Proteomes" id="UP000030651"/>
    </source>
</evidence>
<feature type="transmembrane region" description="Helical" evidence="3">
    <location>
        <begin position="294"/>
        <end position="315"/>
    </location>
</feature>
<feature type="transmembrane region" description="Helical" evidence="3">
    <location>
        <begin position="66"/>
        <end position="93"/>
    </location>
</feature>
<feature type="transmembrane region" description="Helical" evidence="3">
    <location>
        <begin position="131"/>
        <end position="150"/>
    </location>
</feature>
<dbReference type="SUPFAM" id="SSF103473">
    <property type="entry name" value="MFS general substrate transporter"/>
    <property type="match status" value="1"/>
</dbReference>
<keyword evidence="6" id="KW-1185">Reference proteome</keyword>
<keyword evidence="3" id="KW-0472">Membrane</keyword>
<feature type="transmembrane region" description="Helical" evidence="3">
    <location>
        <begin position="422"/>
        <end position="442"/>
    </location>
</feature>
<protein>
    <recommendedName>
        <fullName evidence="4">Major facilitator superfamily (MFS) profile domain-containing protein</fullName>
    </recommendedName>
</protein>
<dbReference type="HOGENOM" id="CLU_001265_1_1_1"/>
<sequence length="450" mass="48792">MPQTCDGVDTSLGSGTSSNGSQWKIFVHIEETTTYFDIPMDVTATAHGEVKVRAATDPPPDGGWRAWLCVLCGHFIFMNTWGFINSFGIFQTYYTSVLDLPAADVSWIGSIQVFLSFFIGAVVGRYTDAGYLRLMLVCGATLILVGIFTASCATQYWQLVLSQGICCGLGNGFLVTPAVAVVSTYFERKRSLVIGLTTCGSVTGGLIFPAMARQLIPTIGFAWTLRAIGFVQLATLAVIMAFMKSRLPPQSPYHLVDWASFKEREYTFFTVGMFFNFWAVFFGYFFLGSFSRDVIGLTYVESLNLLLVLNGVGIIGRTLPNYLADKVGPLGMLIPACLLASVMVFSWIAVHTLSQLYAWTVLYGIIGGSILSLFPAGISSLTTDLSTRGARIGMNFTVISFAVLTGNPIASAIIAAQHGAYIGAQVFMGISLLVGMVFIYFAQIIKEKSA</sequence>
<dbReference type="PANTHER" id="PTHR11360:SF130">
    <property type="entry name" value="MAJOR FACILITATOR SUPERFAMILY (MFS) PROFILE DOMAIN-CONTAINING PROTEIN-RELATED"/>
    <property type="match status" value="1"/>
</dbReference>
<dbReference type="InterPro" id="IPR011701">
    <property type="entry name" value="MFS"/>
</dbReference>
<feature type="transmembrane region" description="Helical" evidence="3">
    <location>
        <begin position="266"/>
        <end position="288"/>
    </location>
</feature>
<evidence type="ECO:0000313" key="5">
    <source>
        <dbReference type="EMBL" id="ETS79365.1"/>
    </source>
</evidence>
<proteinExistence type="inferred from homology"/>
<dbReference type="Proteomes" id="UP000030651">
    <property type="component" value="Unassembled WGS sequence"/>
</dbReference>
<feature type="transmembrane region" description="Helical" evidence="3">
    <location>
        <begin position="156"/>
        <end position="180"/>
    </location>
</feature>
<feature type="transmembrane region" description="Helical" evidence="3">
    <location>
        <begin position="105"/>
        <end position="124"/>
    </location>
</feature>
<evidence type="ECO:0000256" key="2">
    <source>
        <dbReference type="ARBA" id="ARBA00006727"/>
    </source>
</evidence>
<evidence type="ECO:0000256" key="1">
    <source>
        <dbReference type="ARBA" id="ARBA00004141"/>
    </source>
</evidence>
<dbReference type="PANTHER" id="PTHR11360">
    <property type="entry name" value="MONOCARBOXYLATE TRANSPORTER"/>
    <property type="match status" value="1"/>
</dbReference>
<dbReference type="Gene3D" id="1.20.1250.20">
    <property type="entry name" value="MFS general substrate transporter like domains"/>
    <property type="match status" value="2"/>
</dbReference>
<dbReference type="InterPro" id="IPR020846">
    <property type="entry name" value="MFS_dom"/>
</dbReference>
<dbReference type="RefSeq" id="XP_007835990.1">
    <property type="nucleotide sequence ID" value="XM_007837799.1"/>
</dbReference>
<dbReference type="InParanoid" id="W3WZU3"/>
<dbReference type="AlphaFoldDB" id="W3WZU3"/>
<feature type="domain" description="Major facilitator superfamily (MFS) profile" evidence="4">
    <location>
        <begin position="66"/>
        <end position="447"/>
    </location>
</feature>
<dbReference type="InterPro" id="IPR036259">
    <property type="entry name" value="MFS_trans_sf"/>
</dbReference>
<dbReference type="eggNOG" id="KOG2504">
    <property type="taxonomic scope" value="Eukaryota"/>
</dbReference>
<feature type="transmembrane region" description="Helical" evidence="3">
    <location>
        <begin position="327"/>
        <end position="350"/>
    </location>
</feature>
<evidence type="ECO:0000256" key="3">
    <source>
        <dbReference type="SAM" id="Phobius"/>
    </source>
</evidence>
<dbReference type="Pfam" id="PF07690">
    <property type="entry name" value="MFS_1"/>
    <property type="match status" value="1"/>
</dbReference>
<organism evidence="5 6">
    <name type="scientific">Pestalotiopsis fici (strain W106-1 / CGMCC3.15140)</name>
    <dbReference type="NCBI Taxonomy" id="1229662"/>
    <lineage>
        <taxon>Eukaryota</taxon>
        <taxon>Fungi</taxon>
        <taxon>Dikarya</taxon>
        <taxon>Ascomycota</taxon>
        <taxon>Pezizomycotina</taxon>
        <taxon>Sordariomycetes</taxon>
        <taxon>Xylariomycetidae</taxon>
        <taxon>Amphisphaeriales</taxon>
        <taxon>Sporocadaceae</taxon>
        <taxon>Pestalotiopsis</taxon>
    </lineage>
</organism>
<keyword evidence="3" id="KW-0812">Transmembrane</keyword>
<dbReference type="PROSITE" id="PS50850">
    <property type="entry name" value="MFS"/>
    <property type="match status" value="1"/>
</dbReference>
<dbReference type="EMBL" id="KI912114">
    <property type="protein sequence ID" value="ETS79365.1"/>
    <property type="molecule type" value="Genomic_DNA"/>
</dbReference>
<comment type="subcellular location">
    <subcellularLocation>
        <location evidence="1">Membrane</location>
        <topology evidence="1">Multi-pass membrane protein</topology>
    </subcellularLocation>
</comment>
<keyword evidence="3" id="KW-1133">Transmembrane helix</keyword>
<reference evidence="6" key="1">
    <citation type="journal article" date="2015" name="BMC Genomics">
        <title>Genomic and transcriptomic analysis of the endophytic fungus Pestalotiopsis fici reveals its lifestyle and high potential for synthesis of natural products.</title>
        <authorList>
            <person name="Wang X."/>
            <person name="Zhang X."/>
            <person name="Liu L."/>
            <person name="Xiang M."/>
            <person name="Wang W."/>
            <person name="Sun X."/>
            <person name="Che Y."/>
            <person name="Guo L."/>
            <person name="Liu G."/>
            <person name="Guo L."/>
            <person name="Wang C."/>
            <person name="Yin W.B."/>
            <person name="Stadler M."/>
            <person name="Zhang X."/>
            <person name="Liu X."/>
        </authorList>
    </citation>
    <scope>NUCLEOTIDE SEQUENCE [LARGE SCALE GENOMIC DNA]</scope>
    <source>
        <strain evidence="6">W106-1 / CGMCC3.15140</strain>
    </source>
</reference>
<evidence type="ECO:0000259" key="4">
    <source>
        <dbReference type="PROSITE" id="PS50850"/>
    </source>
</evidence>
<gene>
    <name evidence="5" type="ORF">PFICI_09218</name>
</gene>
<dbReference type="GO" id="GO:0016020">
    <property type="term" value="C:membrane"/>
    <property type="evidence" value="ECO:0007669"/>
    <property type="project" value="UniProtKB-SubCell"/>
</dbReference>